<keyword evidence="7" id="KW-1185">Reference proteome</keyword>
<comment type="similarity">
    <text evidence="1 4">Belongs to the bacterial ribosomal protein bS18 family.</text>
</comment>
<dbReference type="EMBL" id="SDOX01000008">
    <property type="protein sequence ID" value="TFJ86587.1"/>
    <property type="molecule type" value="Genomic_DNA"/>
</dbReference>
<dbReference type="OrthoDB" id="21463at2759"/>
<dbReference type="Proteomes" id="UP000355283">
    <property type="component" value="Unassembled WGS sequence"/>
</dbReference>
<evidence type="ECO:0000256" key="1">
    <source>
        <dbReference type="ARBA" id="ARBA00005589"/>
    </source>
</evidence>
<dbReference type="GO" id="GO:0070181">
    <property type="term" value="F:small ribosomal subunit rRNA binding"/>
    <property type="evidence" value="ECO:0007669"/>
    <property type="project" value="TreeGrafter"/>
</dbReference>
<dbReference type="InterPro" id="IPR001648">
    <property type="entry name" value="Ribosomal_bS18"/>
</dbReference>
<gene>
    <name evidence="6" type="ORF">NSK_002244</name>
</gene>
<dbReference type="PRINTS" id="PR00974">
    <property type="entry name" value="RIBOSOMALS18"/>
</dbReference>
<feature type="region of interest" description="Disordered" evidence="5">
    <location>
        <begin position="32"/>
        <end position="52"/>
    </location>
</feature>
<evidence type="ECO:0008006" key="8">
    <source>
        <dbReference type="Google" id="ProtNLM"/>
    </source>
</evidence>
<evidence type="ECO:0000256" key="4">
    <source>
        <dbReference type="RuleBase" id="RU003910"/>
    </source>
</evidence>
<evidence type="ECO:0000256" key="2">
    <source>
        <dbReference type="ARBA" id="ARBA00022980"/>
    </source>
</evidence>
<keyword evidence="2 4" id="KW-0689">Ribosomal protein</keyword>
<keyword evidence="3 4" id="KW-0687">Ribonucleoprotein</keyword>
<reference evidence="6 7" key="1">
    <citation type="submission" date="2019-01" db="EMBL/GenBank/DDBJ databases">
        <title>Nuclear Genome Assembly of the Microalgal Biofuel strain Nannochloropsis salina CCMP1776.</title>
        <authorList>
            <person name="Hovde B."/>
        </authorList>
    </citation>
    <scope>NUCLEOTIDE SEQUENCE [LARGE SCALE GENOMIC DNA]</scope>
    <source>
        <strain evidence="6 7">CCMP1776</strain>
    </source>
</reference>
<dbReference type="Pfam" id="PF01084">
    <property type="entry name" value="Ribosomal_S18"/>
    <property type="match status" value="1"/>
</dbReference>
<evidence type="ECO:0000313" key="7">
    <source>
        <dbReference type="Proteomes" id="UP000355283"/>
    </source>
</evidence>
<sequence>MLLRNFALLSSRAGTISSRAVICQARNLAAAGRGAGKGGSGRDGEYGGDSDATATSDAAAAAIKEKDPFGFRELKAKWKNSEIGGHGSPDMREENAEAIETEMEKTGRVTVPINIFGIKHISKEMTEAWEEGLLPPQLYPRAAGLEGPPDFYWPSNLETALPDESDRLYPAGGERVFSPEEVRAMNEAEIGGVCRGKLQRRGNQPLLCKKIDLGELEFSNVAVLAQFVSPLGMIKPRRMSGLCAKCQRKVARTIKQARHLGVLPHTYGVDLYQRLKMKGEGVGSDGKKPFLWRKGDAVEEREKKREELLKQTPSLTI</sequence>
<dbReference type="NCBIfam" id="TIGR00165">
    <property type="entry name" value="S18"/>
    <property type="match status" value="1"/>
</dbReference>
<proteinExistence type="inferred from homology"/>
<dbReference type="PANTHER" id="PTHR13479:SF40">
    <property type="entry name" value="SMALL RIBOSOMAL SUBUNIT PROTEIN BS18M"/>
    <property type="match status" value="1"/>
</dbReference>
<dbReference type="Gene3D" id="4.10.640.10">
    <property type="entry name" value="Ribosomal protein S18"/>
    <property type="match status" value="1"/>
</dbReference>
<dbReference type="GO" id="GO:0006412">
    <property type="term" value="P:translation"/>
    <property type="evidence" value="ECO:0007669"/>
    <property type="project" value="InterPro"/>
</dbReference>
<comment type="caution">
    <text evidence="6">The sequence shown here is derived from an EMBL/GenBank/DDBJ whole genome shotgun (WGS) entry which is preliminary data.</text>
</comment>
<name>A0A4D9D884_9STRA</name>
<dbReference type="GO" id="GO:0005763">
    <property type="term" value="C:mitochondrial small ribosomal subunit"/>
    <property type="evidence" value="ECO:0007669"/>
    <property type="project" value="TreeGrafter"/>
</dbReference>
<dbReference type="PANTHER" id="PTHR13479">
    <property type="entry name" value="30S RIBOSOMAL PROTEIN S18"/>
    <property type="match status" value="1"/>
</dbReference>
<protein>
    <recommendedName>
        <fullName evidence="8">Ribosomal protein S18</fullName>
    </recommendedName>
</protein>
<organism evidence="6 7">
    <name type="scientific">Nannochloropsis salina CCMP1776</name>
    <dbReference type="NCBI Taxonomy" id="1027361"/>
    <lineage>
        <taxon>Eukaryota</taxon>
        <taxon>Sar</taxon>
        <taxon>Stramenopiles</taxon>
        <taxon>Ochrophyta</taxon>
        <taxon>Eustigmatophyceae</taxon>
        <taxon>Eustigmatales</taxon>
        <taxon>Monodopsidaceae</taxon>
        <taxon>Microchloropsis</taxon>
        <taxon>Microchloropsis salina</taxon>
    </lineage>
</organism>
<dbReference type="SUPFAM" id="SSF46911">
    <property type="entry name" value="Ribosomal protein S18"/>
    <property type="match status" value="1"/>
</dbReference>
<dbReference type="GO" id="GO:0003735">
    <property type="term" value="F:structural constituent of ribosome"/>
    <property type="evidence" value="ECO:0007669"/>
    <property type="project" value="InterPro"/>
</dbReference>
<evidence type="ECO:0000256" key="3">
    <source>
        <dbReference type="ARBA" id="ARBA00023274"/>
    </source>
</evidence>
<dbReference type="HAMAP" id="MF_00270">
    <property type="entry name" value="Ribosomal_bS18"/>
    <property type="match status" value="1"/>
</dbReference>
<evidence type="ECO:0000256" key="5">
    <source>
        <dbReference type="SAM" id="MobiDB-lite"/>
    </source>
</evidence>
<dbReference type="InterPro" id="IPR036870">
    <property type="entry name" value="Ribosomal_bS18_sf"/>
</dbReference>
<accession>A0A4D9D884</accession>
<evidence type="ECO:0000313" key="6">
    <source>
        <dbReference type="EMBL" id="TFJ86587.1"/>
    </source>
</evidence>
<dbReference type="AlphaFoldDB" id="A0A4D9D884"/>